<comment type="caution">
    <text evidence="1">The sequence shown here is derived from an EMBL/GenBank/DDBJ whole genome shotgun (WGS) entry which is preliminary data.</text>
</comment>
<dbReference type="AlphaFoldDB" id="A0A9E2BHU9"/>
<reference evidence="1 2" key="1">
    <citation type="journal article" date="2021" name="bioRxiv">
        <title>Unique metabolic strategies in Hadean analogues reveal hints for primordial physiology.</title>
        <authorList>
            <person name="Nobu M.K."/>
            <person name="Nakai R."/>
            <person name="Tamazawa S."/>
            <person name="Mori H."/>
            <person name="Toyoda A."/>
            <person name="Ijiri A."/>
            <person name="Suzuki S."/>
            <person name="Kurokawa K."/>
            <person name="Kamagata Y."/>
            <person name="Tamaki H."/>
        </authorList>
    </citation>
    <scope>NUCLEOTIDE SEQUENCE [LARGE SCALE GENOMIC DNA]</scope>
    <source>
        <strain evidence="1">BS525</strain>
    </source>
</reference>
<proteinExistence type="predicted"/>
<name>A0A9E2BHU9_PSYF1</name>
<organism evidence="1 2">
    <name type="scientific">Psychracetigena formicireducens</name>
    <dbReference type="NCBI Taxonomy" id="2986056"/>
    <lineage>
        <taxon>Bacteria</taxon>
        <taxon>Bacillati</taxon>
        <taxon>Candidatus Lithacetigenota</taxon>
        <taxon>Candidatus Psychracetigena</taxon>
    </lineage>
</organism>
<dbReference type="Proteomes" id="UP000811545">
    <property type="component" value="Unassembled WGS sequence"/>
</dbReference>
<protein>
    <submittedName>
        <fullName evidence="1">Uncharacterized protein</fullName>
    </submittedName>
</protein>
<sequence>MGVEKSNVPEDAAQQTINGFGEDDILKIRIWKNKTVSYKEDLGKKRGNAVSQKEIQEIKGYW</sequence>
<accession>A0A9E2BHU9</accession>
<gene>
    <name evidence="1" type="ORF">DDT42_01032</name>
</gene>
<evidence type="ECO:0000313" key="1">
    <source>
        <dbReference type="EMBL" id="MBT9145162.1"/>
    </source>
</evidence>
<dbReference type="EMBL" id="QLTW01000054">
    <property type="protein sequence ID" value="MBT9145162.1"/>
    <property type="molecule type" value="Genomic_DNA"/>
</dbReference>
<evidence type="ECO:0000313" key="2">
    <source>
        <dbReference type="Proteomes" id="UP000811545"/>
    </source>
</evidence>